<feature type="repeat" description="Cys-rich GLG1" evidence="8">
    <location>
        <begin position="102"/>
        <end position="164"/>
    </location>
</feature>
<proteinExistence type="predicted"/>
<evidence type="ECO:0000313" key="12">
    <source>
        <dbReference type="RefSeq" id="XP_055890938.1"/>
    </source>
</evidence>
<dbReference type="PANTHER" id="PTHR11884">
    <property type="entry name" value="SELECTIN LIGAND RELATED"/>
    <property type="match status" value="1"/>
</dbReference>
<evidence type="ECO:0000256" key="5">
    <source>
        <dbReference type="ARBA" id="ARBA00022989"/>
    </source>
</evidence>
<evidence type="ECO:0000256" key="1">
    <source>
        <dbReference type="ARBA" id="ARBA00004479"/>
    </source>
</evidence>
<dbReference type="InterPro" id="IPR001893">
    <property type="entry name" value="Cys-rich_GLG1_repeat"/>
</dbReference>
<protein>
    <submittedName>
        <fullName evidence="12">Golgi apparatus protein 1-like</fullName>
    </submittedName>
</protein>
<keyword evidence="7" id="KW-0325">Glycoprotein</keyword>
<dbReference type="GO" id="GO:0017134">
    <property type="term" value="F:fibroblast growth factor binding"/>
    <property type="evidence" value="ECO:0007669"/>
    <property type="project" value="TreeGrafter"/>
</dbReference>
<evidence type="ECO:0000256" key="2">
    <source>
        <dbReference type="ARBA" id="ARBA00022692"/>
    </source>
</evidence>
<feature type="chain" id="PRO_5040865070" evidence="10">
    <location>
        <begin position="21"/>
        <end position="1151"/>
    </location>
</feature>
<dbReference type="AlphaFoldDB" id="A0A9W3AUV5"/>
<dbReference type="Pfam" id="PF00839">
    <property type="entry name" value="Cys_rich_FGFR"/>
    <property type="match status" value="14"/>
</dbReference>
<evidence type="ECO:0000256" key="4">
    <source>
        <dbReference type="ARBA" id="ARBA00022737"/>
    </source>
</evidence>
<reference evidence="12" key="1">
    <citation type="submission" date="2025-08" db="UniProtKB">
        <authorList>
            <consortium name="RefSeq"/>
        </authorList>
    </citation>
    <scope>IDENTIFICATION</scope>
</reference>
<evidence type="ECO:0000256" key="3">
    <source>
        <dbReference type="ARBA" id="ARBA00022729"/>
    </source>
</evidence>
<gene>
    <name evidence="12" type="primary">LOC106074869</name>
</gene>
<comment type="subcellular location">
    <subcellularLocation>
        <location evidence="1">Membrane</location>
        <topology evidence="1">Single-pass type I membrane protein</topology>
    </subcellularLocation>
</comment>
<dbReference type="RefSeq" id="XP_055890938.1">
    <property type="nucleotide sequence ID" value="XM_056034963.1"/>
</dbReference>
<keyword evidence="4" id="KW-0677">Repeat</keyword>
<keyword evidence="6 9" id="KW-0472">Membrane</keyword>
<keyword evidence="2 9" id="KW-0812">Transmembrane</keyword>
<feature type="repeat" description="Cys-rich GLG1" evidence="8">
    <location>
        <begin position="231"/>
        <end position="291"/>
    </location>
</feature>
<name>A0A9W3AUV5_BIOGL</name>
<evidence type="ECO:0000256" key="8">
    <source>
        <dbReference type="PROSITE-ProRule" id="PRU00622"/>
    </source>
</evidence>
<evidence type="ECO:0000256" key="9">
    <source>
        <dbReference type="SAM" id="Phobius"/>
    </source>
</evidence>
<feature type="repeat" description="Cys-rich GLG1" evidence="8">
    <location>
        <begin position="1013"/>
        <end position="1073"/>
    </location>
</feature>
<feature type="repeat" description="Cys-rich GLG1" evidence="8">
    <location>
        <begin position="626"/>
        <end position="689"/>
    </location>
</feature>
<dbReference type="Proteomes" id="UP001165740">
    <property type="component" value="Chromosome 7"/>
</dbReference>
<dbReference type="OrthoDB" id="2015434at2759"/>
<keyword evidence="3 10" id="KW-0732">Signal</keyword>
<feature type="repeat" description="Cys-rich GLG1" evidence="8">
    <location>
        <begin position="870"/>
        <end position="937"/>
    </location>
</feature>
<evidence type="ECO:0000313" key="11">
    <source>
        <dbReference type="Proteomes" id="UP001165740"/>
    </source>
</evidence>
<dbReference type="PROSITE" id="PS51289">
    <property type="entry name" value="GLG1_C_RICH"/>
    <property type="match status" value="8"/>
</dbReference>
<keyword evidence="11" id="KW-1185">Reference proteome</keyword>
<feature type="repeat" description="Cys-rich GLG1" evidence="8">
    <location>
        <begin position="431"/>
        <end position="493"/>
    </location>
</feature>
<dbReference type="PANTHER" id="PTHR11884:SF1">
    <property type="entry name" value="GOLGI APPARATUS PROTEIN 1"/>
    <property type="match status" value="1"/>
</dbReference>
<evidence type="ECO:0000256" key="7">
    <source>
        <dbReference type="ARBA" id="ARBA00023180"/>
    </source>
</evidence>
<accession>A0A9W3AUV5</accession>
<feature type="transmembrane region" description="Helical" evidence="9">
    <location>
        <begin position="1118"/>
        <end position="1141"/>
    </location>
</feature>
<dbReference type="GeneID" id="106074869"/>
<dbReference type="GO" id="GO:0000139">
    <property type="term" value="C:Golgi membrane"/>
    <property type="evidence" value="ECO:0007669"/>
    <property type="project" value="InterPro"/>
</dbReference>
<feature type="signal peptide" evidence="10">
    <location>
        <begin position="1"/>
        <end position="20"/>
    </location>
</feature>
<evidence type="ECO:0000256" key="6">
    <source>
        <dbReference type="ARBA" id="ARBA00023136"/>
    </source>
</evidence>
<evidence type="ECO:0000256" key="10">
    <source>
        <dbReference type="SAM" id="SignalP"/>
    </source>
</evidence>
<keyword evidence="5 9" id="KW-1133">Transmembrane helix</keyword>
<feature type="repeat" description="Cys-rich GLG1" evidence="8">
    <location>
        <begin position="755"/>
        <end position="815"/>
    </location>
</feature>
<dbReference type="InterPro" id="IPR039728">
    <property type="entry name" value="GLG1"/>
</dbReference>
<organism evidence="11 12">
    <name type="scientific">Biomphalaria glabrata</name>
    <name type="common">Bloodfluke planorb</name>
    <name type="synonym">Freshwater snail</name>
    <dbReference type="NCBI Taxonomy" id="6526"/>
    <lineage>
        <taxon>Eukaryota</taxon>
        <taxon>Metazoa</taxon>
        <taxon>Spiralia</taxon>
        <taxon>Lophotrochozoa</taxon>
        <taxon>Mollusca</taxon>
        <taxon>Gastropoda</taxon>
        <taxon>Heterobranchia</taxon>
        <taxon>Euthyneura</taxon>
        <taxon>Panpulmonata</taxon>
        <taxon>Hygrophila</taxon>
        <taxon>Lymnaeoidea</taxon>
        <taxon>Planorbidae</taxon>
        <taxon>Biomphalaria</taxon>
    </lineage>
</organism>
<dbReference type="OMA" id="MMECLIE"/>
<dbReference type="InterPro" id="IPR017873">
    <property type="entry name" value="Cys-rich_GLG1_repeat_euk"/>
</dbReference>
<feature type="repeat" description="Cys-rich GLG1" evidence="8">
    <location>
        <begin position="364"/>
        <end position="423"/>
    </location>
</feature>
<sequence>MIRTLVAALVCLCLTAKVLGLPDIRVKRAPVSTPSDPTNPAGLMQPLPPDNMAKIPEKPKPIKIAESPECLEDVQRLCADKAKANNFIVLDCLQDSISATESLSSQCDHYLWKYKNKLSKDIRFDRALDEACSPELEKIPDCKKLPKGEGKIIPCLIDHYEQVKSKPCLTFLNKMASIIFSDFHFMDFFMKNCSQDIERTQCGRIENLEPESTSSHQQGKTIFCLNLHRKNLTKTCKKALLRVAELQSDDYHLDRPLYYSCKADRENLCHDVVSGNGAVFKCLYKHLGDPKLTPDCKEKLEARQALIAEDVKADKSFYTACGRDIEENQCLKKNDNSDDEVDDNLRRSSVLLCLEEAQSDGEKKVSPMCIQAMFELRSELMQDFKISPELVSSCEKEIVKECKGLDAGGYTINCLMKLAVVKHKGGDEPELISSKCKAQLSQLLHVANPGEDIRLDLPLQRACGDVVTKACHDLQAGHGDVITCLLENIDHEDMTDECEEQLLLIQYFAVRDFRLDNHLFKQCQKDAFQICKSNGYADPNTMEPEHGPLVFSCLHRAMRSKNPNDMKPSRGCVHEIKRVLRERSTRVKLIPEVEEACMMDLAEMCSDEEHKQADKEMECLQDNFDDLGERCKAVVANFTEEEMEDIEMDRILMKACTPMIKTFCRELLNSDAMPNEVLDCLIEHKNNLEMDDKCAAGIEHHQIISMKDFRFNHKFREACQIAVGTYCTHKKTKYEVVACLSEHVRNDTLLEKEQRIEAGCQKQLKFELLQRGESINLDPKLKAACHEDISKFCKSKKQGEGEIIECLRGRRKKLTETCHVLLFQREKDEALFGDYTVHHLCRKMIQKFCAADQNEDDIMSCLKSNKNAIDFDDRCRQIVLRRQIEQSQDYRLNPHLQKACRLDIPKYCSQLYDGVSKDKEMDGVVIDCLKKQYAKKANSLSTDCEHEIKAQIKEAALDINLNPVLMKTCKSDIKAICLNEQFQKDGDEDDGDDKFTHGEGTIIECLKRNFFKLKNPDCKKEVAFTIAESRIDVQVDPILQATCQKDLIHLCKTVAQGQGRQMSCLLAYLESEENLLSRNCREMLKRRKDLWEYAAKVAPAESFGELYEQISQSPSRNYFFAILFTVVGIIFIVGLSCGRVTKRVRAELKNK</sequence>